<dbReference type="KEGG" id="otr:OTERR_27780"/>
<dbReference type="PANTHER" id="PTHR45138:SF9">
    <property type="entry name" value="DIGUANYLATE CYCLASE DGCM-RELATED"/>
    <property type="match status" value="1"/>
</dbReference>
<evidence type="ECO:0000256" key="3">
    <source>
        <dbReference type="SAM" id="Phobius"/>
    </source>
</evidence>
<comment type="catalytic activity">
    <reaction evidence="2">
        <text>2 GTP = 3',3'-c-di-GMP + 2 diphosphate</text>
        <dbReference type="Rhea" id="RHEA:24898"/>
        <dbReference type="ChEBI" id="CHEBI:33019"/>
        <dbReference type="ChEBI" id="CHEBI:37565"/>
        <dbReference type="ChEBI" id="CHEBI:58805"/>
        <dbReference type="EC" id="2.7.7.65"/>
    </reaction>
</comment>
<dbReference type="GO" id="GO:0016020">
    <property type="term" value="C:membrane"/>
    <property type="evidence" value="ECO:0007669"/>
    <property type="project" value="InterPro"/>
</dbReference>
<dbReference type="PROSITE" id="PS50887">
    <property type="entry name" value="GGDEF"/>
    <property type="match status" value="1"/>
</dbReference>
<dbReference type="InterPro" id="IPR000160">
    <property type="entry name" value="GGDEF_dom"/>
</dbReference>
<dbReference type="Proteomes" id="UP000323671">
    <property type="component" value="Chromosome"/>
</dbReference>
<proteinExistence type="predicted"/>
<dbReference type="GO" id="GO:0007165">
    <property type="term" value="P:signal transduction"/>
    <property type="evidence" value="ECO:0007669"/>
    <property type="project" value="InterPro"/>
</dbReference>
<dbReference type="CDD" id="cd01949">
    <property type="entry name" value="GGDEF"/>
    <property type="match status" value="1"/>
</dbReference>
<accession>A0A5C1EC13</accession>
<evidence type="ECO:0000313" key="6">
    <source>
        <dbReference type="EMBL" id="QEL66254.1"/>
    </source>
</evidence>
<protein>
    <recommendedName>
        <fullName evidence="1">diguanylate cyclase</fullName>
        <ecNumber evidence="1">2.7.7.65</ecNumber>
    </recommendedName>
</protein>
<dbReference type="InterPro" id="IPR043128">
    <property type="entry name" value="Rev_trsase/Diguanyl_cyclase"/>
</dbReference>
<evidence type="ECO:0000313" key="7">
    <source>
        <dbReference type="Proteomes" id="UP000323671"/>
    </source>
</evidence>
<dbReference type="Gene3D" id="3.30.70.270">
    <property type="match status" value="1"/>
</dbReference>
<gene>
    <name evidence="6" type="ORF">OTERR_27780</name>
</gene>
<name>A0A5C1EC13_9RHOO</name>
<dbReference type="SMART" id="SM00267">
    <property type="entry name" value="GGDEF"/>
    <property type="match status" value="1"/>
</dbReference>
<dbReference type="InterPro" id="IPR003660">
    <property type="entry name" value="HAMP_dom"/>
</dbReference>
<keyword evidence="3" id="KW-0472">Membrane</keyword>
<dbReference type="EMBL" id="CP022579">
    <property type="protein sequence ID" value="QEL66254.1"/>
    <property type="molecule type" value="Genomic_DNA"/>
</dbReference>
<dbReference type="GO" id="GO:0052621">
    <property type="term" value="F:diguanylate cyclase activity"/>
    <property type="evidence" value="ECO:0007669"/>
    <property type="project" value="UniProtKB-EC"/>
</dbReference>
<dbReference type="Pfam" id="PF00990">
    <property type="entry name" value="GGDEF"/>
    <property type="match status" value="1"/>
</dbReference>
<evidence type="ECO:0000256" key="1">
    <source>
        <dbReference type="ARBA" id="ARBA00012528"/>
    </source>
</evidence>
<feature type="domain" description="HAMP" evidence="4">
    <location>
        <begin position="343"/>
        <end position="396"/>
    </location>
</feature>
<keyword evidence="3" id="KW-0812">Transmembrane</keyword>
<dbReference type="AlphaFoldDB" id="A0A5C1EC13"/>
<dbReference type="NCBIfam" id="TIGR00254">
    <property type="entry name" value="GGDEF"/>
    <property type="match status" value="1"/>
</dbReference>
<dbReference type="FunFam" id="3.30.70.270:FF:000001">
    <property type="entry name" value="Diguanylate cyclase domain protein"/>
    <property type="match status" value="1"/>
</dbReference>
<feature type="domain" description="GGDEF" evidence="5">
    <location>
        <begin position="441"/>
        <end position="576"/>
    </location>
</feature>
<keyword evidence="7" id="KW-1185">Reference proteome</keyword>
<dbReference type="RefSeq" id="WP_149426152.1">
    <property type="nucleotide sequence ID" value="NZ_CP022579.1"/>
</dbReference>
<dbReference type="EC" id="2.7.7.65" evidence="1"/>
<reference evidence="6 7" key="1">
    <citation type="submission" date="2017-07" db="EMBL/GenBank/DDBJ databases">
        <title>Complete genome sequence of Oryzomicrobium terrae TPP412.</title>
        <authorList>
            <person name="Chiu L.-W."/>
            <person name="Lo K.-J."/>
            <person name="Tsai Y.-M."/>
            <person name="Lin S.-S."/>
            <person name="Kuo C.-H."/>
            <person name="Liu C.-T."/>
        </authorList>
    </citation>
    <scope>NUCLEOTIDE SEQUENCE [LARGE SCALE GENOMIC DNA]</scope>
    <source>
        <strain evidence="6 7">TPP412</strain>
    </source>
</reference>
<sequence>MLSRKLRLGAVAIVLGALTLATQVVSPTFQEYRRNTRSLERMQVFHAALRAATLVSAERGPGNSLMGDDNDPDSPYLARLQTYRESSDLALDELGRALSADSDAAGEGAPEALTLVRQRLAVGRREVDRVAALPRQARSPEQIRQAITTMFTVVDTLVPVVNACGARIIENDNKLAGPVILARLMGDLRENAGRIGSLLVPSLVTGQPMNTAQRHGVNRLRGRVEQLGATLEQHAAVVLHDDATTHLMEQVQRRYFGAALDLVDEVVQASLAGRVYPLTAGQFTERIVPDFRPLETLRERVVVLTMQRAVAARDAARNSMLLSLAAVLASLLVLVAILVGADRLVFRPLLRAKREIVELAKGDLREVPPPPARGREVTALFEAIGVLRQRQREALVRDKERQVLSERLRRQAETDALTGLLNRRALEQFGEELSHPDSAGMAAGLILFDIDYFKRINDSHGHLAGDRVLQEVARRVQAMIRGDDILVRYGGEEFAFLTQASPGRDALRAKAEKLRAELQARPIVTEDGVSLTVTCSFGVAEVLPGDGAWLRLFQAADAALYAAKGGGRNRVEVAEPIE</sequence>
<keyword evidence="3" id="KW-1133">Transmembrane helix</keyword>
<evidence type="ECO:0000259" key="4">
    <source>
        <dbReference type="PROSITE" id="PS50885"/>
    </source>
</evidence>
<evidence type="ECO:0000259" key="5">
    <source>
        <dbReference type="PROSITE" id="PS50887"/>
    </source>
</evidence>
<dbReference type="InterPro" id="IPR050469">
    <property type="entry name" value="Diguanylate_Cyclase"/>
</dbReference>
<dbReference type="Gene3D" id="6.10.340.10">
    <property type="match status" value="1"/>
</dbReference>
<organism evidence="6 7">
    <name type="scientific">Oryzomicrobium terrae</name>
    <dbReference type="NCBI Taxonomy" id="1735038"/>
    <lineage>
        <taxon>Bacteria</taxon>
        <taxon>Pseudomonadati</taxon>
        <taxon>Pseudomonadota</taxon>
        <taxon>Betaproteobacteria</taxon>
        <taxon>Rhodocyclales</taxon>
        <taxon>Rhodocyclaceae</taxon>
        <taxon>Oryzomicrobium</taxon>
    </lineage>
</organism>
<evidence type="ECO:0000256" key="2">
    <source>
        <dbReference type="ARBA" id="ARBA00034247"/>
    </source>
</evidence>
<dbReference type="InterPro" id="IPR029787">
    <property type="entry name" value="Nucleotide_cyclase"/>
</dbReference>
<feature type="transmembrane region" description="Helical" evidence="3">
    <location>
        <begin position="320"/>
        <end position="341"/>
    </location>
</feature>
<dbReference type="PROSITE" id="PS50885">
    <property type="entry name" value="HAMP"/>
    <property type="match status" value="1"/>
</dbReference>
<dbReference type="PANTHER" id="PTHR45138">
    <property type="entry name" value="REGULATORY COMPONENTS OF SENSORY TRANSDUCTION SYSTEM"/>
    <property type="match status" value="1"/>
</dbReference>
<dbReference type="SUPFAM" id="SSF55073">
    <property type="entry name" value="Nucleotide cyclase"/>
    <property type="match status" value="1"/>
</dbReference>